<accession>A0A0C9Y2B3</accession>
<protein>
    <recommendedName>
        <fullName evidence="1">Nudix hydrolase domain-containing protein</fullName>
    </recommendedName>
</protein>
<dbReference type="SUPFAM" id="SSF55811">
    <property type="entry name" value="Nudix"/>
    <property type="match status" value="1"/>
</dbReference>
<dbReference type="InterPro" id="IPR000086">
    <property type="entry name" value="NUDIX_hydrolase_dom"/>
</dbReference>
<sequence>MNDILAPKIPTEILGLLSEEPRACVQRLIDLFSSSKRRPADLSVRYSSSYPKSKLGAVLVLLYEDSGKLRVLLTTRAKTLRFEGGQTALPGGMFEESDKNLVDTAYREAYEEVNLPLACPHIHTLGILEPHPFRSLAVTPVVALLTNPQILNSLKNEKREVDHIFTHPLKAIIDPMLAAAEPLVVHGSDYWAFDTKYHNHQDYVVQKLGGLIYRMHCFQTSASPIRGLTADILIQTAKAAYAENTTYERFAKYQLKTFAEMDALLKASVAKGTQTKAEQAS</sequence>
<proteinExistence type="predicted"/>
<dbReference type="InterPro" id="IPR045121">
    <property type="entry name" value="CoAse"/>
</dbReference>
<dbReference type="EMBL" id="KN838572">
    <property type="protein sequence ID" value="KIK04217.1"/>
    <property type="molecule type" value="Genomic_DNA"/>
</dbReference>
<dbReference type="PANTHER" id="PTHR12992">
    <property type="entry name" value="NUDIX HYDROLASE"/>
    <property type="match status" value="1"/>
</dbReference>
<reference evidence="2 3" key="1">
    <citation type="submission" date="2014-04" db="EMBL/GenBank/DDBJ databases">
        <authorList>
            <consortium name="DOE Joint Genome Institute"/>
            <person name="Kuo A."/>
            <person name="Kohler A."/>
            <person name="Nagy L.G."/>
            <person name="Floudas D."/>
            <person name="Copeland A."/>
            <person name="Barry K.W."/>
            <person name="Cichocki N."/>
            <person name="Veneault-Fourrey C."/>
            <person name="LaButti K."/>
            <person name="Lindquist E.A."/>
            <person name="Lipzen A."/>
            <person name="Lundell T."/>
            <person name="Morin E."/>
            <person name="Murat C."/>
            <person name="Sun H."/>
            <person name="Tunlid A."/>
            <person name="Henrissat B."/>
            <person name="Grigoriev I.V."/>
            <person name="Hibbett D.S."/>
            <person name="Martin F."/>
            <person name="Nordberg H.P."/>
            <person name="Cantor M.N."/>
            <person name="Hua S.X."/>
        </authorList>
    </citation>
    <scope>NUCLEOTIDE SEQUENCE [LARGE SCALE GENOMIC DNA]</scope>
    <source>
        <strain evidence="2 3">LaAM-08-1</strain>
    </source>
</reference>
<dbReference type="OrthoDB" id="10260614at2759"/>
<keyword evidence="3" id="KW-1185">Reference proteome</keyword>
<dbReference type="Proteomes" id="UP000054477">
    <property type="component" value="Unassembled WGS sequence"/>
</dbReference>
<organism evidence="2 3">
    <name type="scientific">Laccaria amethystina LaAM-08-1</name>
    <dbReference type="NCBI Taxonomy" id="1095629"/>
    <lineage>
        <taxon>Eukaryota</taxon>
        <taxon>Fungi</taxon>
        <taxon>Dikarya</taxon>
        <taxon>Basidiomycota</taxon>
        <taxon>Agaricomycotina</taxon>
        <taxon>Agaricomycetes</taxon>
        <taxon>Agaricomycetidae</taxon>
        <taxon>Agaricales</taxon>
        <taxon>Agaricineae</taxon>
        <taxon>Hydnangiaceae</taxon>
        <taxon>Laccaria</taxon>
    </lineage>
</organism>
<dbReference type="STRING" id="1095629.A0A0C9Y2B3"/>
<gene>
    <name evidence="2" type="ORF">K443DRAFT_93616</name>
</gene>
<dbReference type="AlphaFoldDB" id="A0A0C9Y2B3"/>
<dbReference type="HOGENOM" id="CLU_040940_2_2_1"/>
<evidence type="ECO:0000259" key="1">
    <source>
        <dbReference type="PROSITE" id="PS51462"/>
    </source>
</evidence>
<dbReference type="GO" id="GO:0015938">
    <property type="term" value="P:coenzyme A catabolic process"/>
    <property type="evidence" value="ECO:0007669"/>
    <property type="project" value="TreeGrafter"/>
</dbReference>
<dbReference type="InterPro" id="IPR015797">
    <property type="entry name" value="NUDIX_hydrolase-like_dom_sf"/>
</dbReference>
<dbReference type="CDD" id="cd03426">
    <property type="entry name" value="NUDIX_CoAse_Nudt7"/>
    <property type="match status" value="1"/>
</dbReference>
<evidence type="ECO:0000313" key="3">
    <source>
        <dbReference type="Proteomes" id="UP000054477"/>
    </source>
</evidence>
<evidence type="ECO:0000313" key="2">
    <source>
        <dbReference type="EMBL" id="KIK04217.1"/>
    </source>
</evidence>
<dbReference type="GO" id="GO:0010945">
    <property type="term" value="F:coenzyme A diphosphatase activity"/>
    <property type="evidence" value="ECO:0007669"/>
    <property type="project" value="InterPro"/>
</dbReference>
<dbReference type="PROSITE" id="PS51462">
    <property type="entry name" value="NUDIX"/>
    <property type="match status" value="1"/>
</dbReference>
<name>A0A0C9Y2B3_9AGAR</name>
<reference evidence="3" key="2">
    <citation type="submission" date="2015-01" db="EMBL/GenBank/DDBJ databases">
        <title>Evolutionary Origins and Diversification of the Mycorrhizal Mutualists.</title>
        <authorList>
            <consortium name="DOE Joint Genome Institute"/>
            <consortium name="Mycorrhizal Genomics Consortium"/>
            <person name="Kohler A."/>
            <person name="Kuo A."/>
            <person name="Nagy L.G."/>
            <person name="Floudas D."/>
            <person name="Copeland A."/>
            <person name="Barry K.W."/>
            <person name="Cichocki N."/>
            <person name="Veneault-Fourrey C."/>
            <person name="LaButti K."/>
            <person name="Lindquist E.A."/>
            <person name="Lipzen A."/>
            <person name="Lundell T."/>
            <person name="Morin E."/>
            <person name="Murat C."/>
            <person name="Riley R."/>
            <person name="Ohm R."/>
            <person name="Sun H."/>
            <person name="Tunlid A."/>
            <person name="Henrissat B."/>
            <person name="Grigoriev I.V."/>
            <person name="Hibbett D.S."/>
            <person name="Martin F."/>
        </authorList>
    </citation>
    <scope>NUCLEOTIDE SEQUENCE [LARGE SCALE GENOMIC DNA]</scope>
    <source>
        <strain evidence="3">LaAM-08-1</strain>
    </source>
</reference>
<dbReference type="Pfam" id="PF00293">
    <property type="entry name" value="NUDIX"/>
    <property type="match status" value="1"/>
</dbReference>
<dbReference type="PANTHER" id="PTHR12992:SF45">
    <property type="entry name" value="NUDIX HYDROLASE DOMAIN-CONTAINING PROTEIN"/>
    <property type="match status" value="1"/>
</dbReference>
<dbReference type="Gene3D" id="3.90.79.10">
    <property type="entry name" value="Nucleoside Triphosphate Pyrophosphohydrolase"/>
    <property type="match status" value="1"/>
</dbReference>
<feature type="domain" description="Nudix hydrolase" evidence="1">
    <location>
        <begin position="53"/>
        <end position="190"/>
    </location>
</feature>